<evidence type="ECO:0000259" key="2">
    <source>
        <dbReference type="PROSITE" id="PS51186"/>
    </source>
</evidence>
<dbReference type="Pfam" id="PF00583">
    <property type="entry name" value="Acetyltransf_1"/>
    <property type="match status" value="1"/>
</dbReference>
<protein>
    <submittedName>
        <fullName evidence="3">Acetyltransferase (GNAT) family protein</fullName>
    </submittedName>
</protein>
<dbReference type="EMBL" id="FOZZ01000002">
    <property type="protein sequence ID" value="SFS49453.1"/>
    <property type="molecule type" value="Genomic_DNA"/>
</dbReference>
<sequence length="150" mass="16843">MDLQIKEITDYSHEVKNTVKHLLKVLTDPESNISDQQLREIICSENSHLFFATNLQDVCMGMLTVGIYQSLTGKKAWVEDVAVDESFRGQGIGEHLVTFAIQFARQHNVDVLSLTSSPARVAANNLYKKIGFQPKETNVYKMTLSTDSHA</sequence>
<dbReference type="PANTHER" id="PTHR13947">
    <property type="entry name" value="GNAT FAMILY N-ACETYLTRANSFERASE"/>
    <property type="match status" value="1"/>
</dbReference>
<dbReference type="PROSITE" id="PS51186">
    <property type="entry name" value="GNAT"/>
    <property type="match status" value="1"/>
</dbReference>
<keyword evidence="1 3" id="KW-0808">Transferase</keyword>
<dbReference type="SUPFAM" id="SSF55729">
    <property type="entry name" value="Acyl-CoA N-acyltransferases (Nat)"/>
    <property type="match status" value="1"/>
</dbReference>
<name>A0A1I6QAC6_9SPHI</name>
<dbReference type="RefSeq" id="WP_093363778.1">
    <property type="nucleotide sequence ID" value="NZ_FOZZ01000002.1"/>
</dbReference>
<dbReference type="InterPro" id="IPR000182">
    <property type="entry name" value="GNAT_dom"/>
</dbReference>
<gene>
    <name evidence="3" type="ORF">SAMN05660206_102228</name>
</gene>
<dbReference type="InterPro" id="IPR016181">
    <property type="entry name" value="Acyl_CoA_acyltransferase"/>
</dbReference>
<evidence type="ECO:0000313" key="4">
    <source>
        <dbReference type="Proteomes" id="UP000198785"/>
    </source>
</evidence>
<dbReference type="PANTHER" id="PTHR13947:SF37">
    <property type="entry name" value="LD18367P"/>
    <property type="match status" value="1"/>
</dbReference>
<accession>A0A1I6QAC6</accession>
<dbReference type="GO" id="GO:0008080">
    <property type="term" value="F:N-acetyltransferase activity"/>
    <property type="evidence" value="ECO:0007669"/>
    <property type="project" value="InterPro"/>
</dbReference>
<reference evidence="3 4" key="1">
    <citation type="submission" date="2016-10" db="EMBL/GenBank/DDBJ databases">
        <authorList>
            <person name="de Groot N.N."/>
        </authorList>
    </citation>
    <scope>NUCLEOTIDE SEQUENCE [LARGE SCALE GENOMIC DNA]</scope>
    <source>
        <strain evidence="3 4">DSM 22789</strain>
    </source>
</reference>
<dbReference type="STRING" id="683125.SAMN05660206_102228"/>
<feature type="domain" description="N-acetyltransferase" evidence="2">
    <location>
        <begin position="3"/>
        <end position="150"/>
    </location>
</feature>
<evidence type="ECO:0000256" key="1">
    <source>
        <dbReference type="ARBA" id="ARBA00022679"/>
    </source>
</evidence>
<dbReference type="Gene3D" id="3.40.630.30">
    <property type="match status" value="1"/>
</dbReference>
<dbReference type="Proteomes" id="UP000198785">
    <property type="component" value="Unassembled WGS sequence"/>
</dbReference>
<proteinExistence type="predicted"/>
<dbReference type="AlphaFoldDB" id="A0A1I6QAC6"/>
<dbReference type="CDD" id="cd04301">
    <property type="entry name" value="NAT_SF"/>
    <property type="match status" value="1"/>
</dbReference>
<dbReference type="InterPro" id="IPR050769">
    <property type="entry name" value="NAT_camello-type"/>
</dbReference>
<keyword evidence="4" id="KW-1185">Reference proteome</keyword>
<dbReference type="OrthoDB" id="9792929at2"/>
<evidence type="ECO:0000313" key="3">
    <source>
        <dbReference type="EMBL" id="SFS49453.1"/>
    </source>
</evidence>
<organism evidence="3 4">
    <name type="scientific">Sphingobacterium wenxiniae</name>
    <dbReference type="NCBI Taxonomy" id="683125"/>
    <lineage>
        <taxon>Bacteria</taxon>
        <taxon>Pseudomonadati</taxon>
        <taxon>Bacteroidota</taxon>
        <taxon>Sphingobacteriia</taxon>
        <taxon>Sphingobacteriales</taxon>
        <taxon>Sphingobacteriaceae</taxon>
        <taxon>Sphingobacterium</taxon>
    </lineage>
</organism>